<name>A0A0C2H5C0_9BILA</name>
<dbReference type="AlphaFoldDB" id="A0A0C2H5C0"/>
<evidence type="ECO:0000256" key="1">
    <source>
        <dbReference type="SAM" id="MobiDB-lite"/>
    </source>
</evidence>
<sequence>MDPVPIVTKGRSPAENFIGLGSYHVEHLEEEPGGTKQENGRVIQPPQQHPIQGVSSWRCSAVWVRDYRKDQAKGVYEKTHRRHANQLRPRTAEDTEQKLLDLFDLLTECQRHPTKAVSIPMPTPATTLTRPTESDGNDPSTATSTSRPLRRSTRQRRAPIPLNMDPSRKTYLQM</sequence>
<feature type="region of interest" description="Disordered" evidence="1">
    <location>
        <begin position="74"/>
        <end position="93"/>
    </location>
</feature>
<proteinExistence type="predicted"/>
<keyword evidence="3" id="KW-1185">Reference proteome</keyword>
<gene>
    <name evidence="2" type="ORF">ANCDUO_05078</name>
</gene>
<accession>A0A0C2H5C0</accession>
<evidence type="ECO:0000313" key="3">
    <source>
        <dbReference type="Proteomes" id="UP000054047"/>
    </source>
</evidence>
<dbReference type="EMBL" id="KN727972">
    <property type="protein sequence ID" value="KIH64606.1"/>
    <property type="molecule type" value="Genomic_DNA"/>
</dbReference>
<dbReference type="OrthoDB" id="5861374at2759"/>
<feature type="region of interest" description="Disordered" evidence="1">
    <location>
        <begin position="114"/>
        <end position="174"/>
    </location>
</feature>
<organism evidence="2 3">
    <name type="scientific">Ancylostoma duodenale</name>
    <dbReference type="NCBI Taxonomy" id="51022"/>
    <lineage>
        <taxon>Eukaryota</taxon>
        <taxon>Metazoa</taxon>
        <taxon>Ecdysozoa</taxon>
        <taxon>Nematoda</taxon>
        <taxon>Chromadorea</taxon>
        <taxon>Rhabditida</taxon>
        <taxon>Rhabditina</taxon>
        <taxon>Rhabditomorpha</taxon>
        <taxon>Strongyloidea</taxon>
        <taxon>Ancylostomatidae</taxon>
        <taxon>Ancylostomatinae</taxon>
        <taxon>Ancylostoma</taxon>
    </lineage>
</organism>
<feature type="region of interest" description="Disordered" evidence="1">
    <location>
        <begin position="29"/>
        <end position="51"/>
    </location>
</feature>
<dbReference type="Proteomes" id="UP000054047">
    <property type="component" value="Unassembled WGS sequence"/>
</dbReference>
<protein>
    <submittedName>
        <fullName evidence="2">Uncharacterized protein</fullName>
    </submittedName>
</protein>
<reference evidence="2 3" key="1">
    <citation type="submission" date="2013-12" db="EMBL/GenBank/DDBJ databases">
        <title>Draft genome of the parsitic nematode Ancylostoma duodenale.</title>
        <authorList>
            <person name="Mitreva M."/>
        </authorList>
    </citation>
    <scope>NUCLEOTIDE SEQUENCE [LARGE SCALE GENOMIC DNA]</scope>
    <source>
        <strain evidence="2 3">Zhejiang</strain>
    </source>
</reference>
<feature type="compositionally biased region" description="Basic residues" evidence="1">
    <location>
        <begin position="148"/>
        <end position="157"/>
    </location>
</feature>
<evidence type="ECO:0000313" key="2">
    <source>
        <dbReference type="EMBL" id="KIH64606.1"/>
    </source>
</evidence>